<feature type="region of interest" description="Disordered" evidence="2">
    <location>
        <begin position="367"/>
        <end position="899"/>
    </location>
</feature>
<protein>
    <submittedName>
        <fullName evidence="3">Uncharacterized protein</fullName>
    </submittedName>
</protein>
<feature type="region of interest" description="Disordered" evidence="2">
    <location>
        <begin position="1"/>
        <end position="63"/>
    </location>
</feature>
<reference evidence="3 4" key="1">
    <citation type="submission" date="2014-04" db="EMBL/GenBank/DDBJ databases">
        <authorList>
            <consortium name="DOE Joint Genome Institute"/>
            <person name="Kuo A."/>
            <person name="Kohler A."/>
            <person name="Nagy L.G."/>
            <person name="Floudas D."/>
            <person name="Copeland A."/>
            <person name="Barry K.W."/>
            <person name="Cichocki N."/>
            <person name="Veneault-Fourrey C."/>
            <person name="LaButti K."/>
            <person name="Lindquist E.A."/>
            <person name="Lipzen A."/>
            <person name="Lundell T."/>
            <person name="Morin E."/>
            <person name="Murat C."/>
            <person name="Sun H."/>
            <person name="Tunlid A."/>
            <person name="Henrissat B."/>
            <person name="Grigoriev I.V."/>
            <person name="Hibbett D.S."/>
            <person name="Martin F."/>
            <person name="Nordberg H.P."/>
            <person name="Cantor M.N."/>
            <person name="Hua S.X."/>
        </authorList>
    </citation>
    <scope>NUCLEOTIDE SEQUENCE [LARGE SCALE GENOMIC DNA]</scope>
    <source>
        <strain evidence="3 4">Foug A</strain>
    </source>
</reference>
<proteinExistence type="predicted"/>
<reference evidence="4" key="2">
    <citation type="submission" date="2015-01" db="EMBL/GenBank/DDBJ databases">
        <title>Evolutionary Origins and Diversification of the Mycorrhizal Mutualists.</title>
        <authorList>
            <consortium name="DOE Joint Genome Institute"/>
            <consortium name="Mycorrhizal Genomics Consortium"/>
            <person name="Kohler A."/>
            <person name="Kuo A."/>
            <person name="Nagy L.G."/>
            <person name="Floudas D."/>
            <person name="Copeland A."/>
            <person name="Barry K.W."/>
            <person name="Cichocki N."/>
            <person name="Veneault-Fourrey C."/>
            <person name="LaButti K."/>
            <person name="Lindquist E.A."/>
            <person name="Lipzen A."/>
            <person name="Lundell T."/>
            <person name="Morin E."/>
            <person name="Murat C."/>
            <person name="Riley R."/>
            <person name="Ohm R."/>
            <person name="Sun H."/>
            <person name="Tunlid A."/>
            <person name="Henrissat B."/>
            <person name="Grigoriev I.V."/>
            <person name="Hibbett D.S."/>
            <person name="Martin F."/>
        </authorList>
    </citation>
    <scope>NUCLEOTIDE SEQUENCE [LARGE SCALE GENOMIC DNA]</scope>
    <source>
        <strain evidence="4">Foug A</strain>
    </source>
</reference>
<dbReference type="HOGENOM" id="CLU_335288_0_0_1"/>
<gene>
    <name evidence="3" type="ORF">SCLCIDRAFT_1215936</name>
</gene>
<dbReference type="STRING" id="1036808.A0A0C3E035"/>
<sequence length="943" mass="102482">MAQPWPTSEGHNPPPLSDTPESELGTLSPRTALLSPSTEGIGLPRQYSHGPSQKFRRQRERAHSTLSSRDLLRLLINEEYENRQSRKVLYTVFDRLEQESQRTLDVERRIEETVARAKSINEARIAAQQDAAHAQEELRLYKLQLENAQSEISRAQGIVRAIEAQRDDAEALAAAARSKARRLNEERLIELAREEGRRLGFEEGIRRGRRMGYREGHAIGIDNVREEMGGIAASTVDRLLAAREDLEEESEPREPPPPVAAPPEVHRSQTPSLEQRGGHARGHRSSDSDSQGTLRRMPAPIAVSAVPVPPPGITTSVASTISHPSRPPSAYGRPMSARNEASIVNHAEIDILPDGYIPIADANSNINLPPPHGLQRNIPSPSPSQRTLGPPPEQEGIKTRDFAYEPFRPPTHRRASTDSITSTRLSASTISQLGDLVGLPNTGQRRRERDRDRPPELSVIHEDASIHSGRSAEYPPMAGPSQSGVYRRDSDNDANLRRQESHRSRRSNQQLADQLRYSDPAEVEEWRRQGSAGRARAQASSSTLHGYQPSQITTPAPLLPSPDPRAVSPRHGGRHDRSAYYSSDSSVPEINVEPPSGPPSDAPSRGTITGGAAPGLLSPDHANMPLPIPPPTATHRASSPVPLVPTVPNSPHFSNPGSIPGYGQGRNFNVLSDGQFPVGYAPPGMSAGSAPSGGAQDPVIPSNLRPGSQRYSPYYAPQQSQPHPVAEREWDRDRDRDKRSQHGEHQKERSSRGRKTSLTYPMSPTPAGLMYPAPPISRDPTLRPSSPSQSTLDERRHSAAGMTPAMRAQTPVDLASSTQRYSIPPEAVGTAGSASTRYNIPAEVPGVAGSNPRFSVPGRTSTASSHGSNSRYSVPGRTSSQGSQSRGGGGYARYDPHVYNDPAWLSSRESLDAVTDANTVANAGAGRGRMHPESPAHGYDRLR</sequence>
<accession>A0A0C3E035</accession>
<feature type="region of interest" description="Disordered" evidence="2">
    <location>
        <begin position="915"/>
        <end position="943"/>
    </location>
</feature>
<feature type="compositionally biased region" description="Low complexity" evidence="2">
    <location>
        <begin position="681"/>
        <end position="695"/>
    </location>
</feature>
<dbReference type="InParanoid" id="A0A0C3E035"/>
<feature type="coiled-coil region" evidence="1">
    <location>
        <begin position="117"/>
        <end position="186"/>
    </location>
</feature>
<evidence type="ECO:0000313" key="3">
    <source>
        <dbReference type="EMBL" id="KIM61481.1"/>
    </source>
</evidence>
<dbReference type="Proteomes" id="UP000053989">
    <property type="component" value="Unassembled WGS sequence"/>
</dbReference>
<dbReference type="AlphaFoldDB" id="A0A0C3E035"/>
<feature type="compositionally biased region" description="Polar residues" evidence="2">
    <location>
        <begin position="705"/>
        <end position="722"/>
    </location>
</feature>
<dbReference type="EMBL" id="KN822051">
    <property type="protein sequence ID" value="KIM61481.1"/>
    <property type="molecule type" value="Genomic_DNA"/>
</dbReference>
<feature type="compositionally biased region" description="Polar residues" evidence="2">
    <location>
        <begin position="647"/>
        <end position="657"/>
    </location>
</feature>
<evidence type="ECO:0000256" key="2">
    <source>
        <dbReference type="SAM" id="MobiDB-lite"/>
    </source>
</evidence>
<organism evidence="3 4">
    <name type="scientific">Scleroderma citrinum Foug A</name>
    <dbReference type="NCBI Taxonomy" id="1036808"/>
    <lineage>
        <taxon>Eukaryota</taxon>
        <taxon>Fungi</taxon>
        <taxon>Dikarya</taxon>
        <taxon>Basidiomycota</taxon>
        <taxon>Agaricomycotina</taxon>
        <taxon>Agaricomycetes</taxon>
        <taxon>Agaricomycetidae</taxon>
        <taxon>Boletales</taxon>
        <taxon>Sclerodermatineae</taxon>
        <taxon>Sclerodermataceae</taxon>
        <taxon>Scleroderma</taxon>
    </lineage>
</organism>
<feature type="compositionally biased region" description="Polar residues" evidence="2">
    <location>
        <begin position="543"/>
        <end position="554"/>
    </location>
</feature>
<feature type="compositionally biased region" description="Basic and acidic residues" evidence="2">
    <location>
        <begin position="486"/>
        <end position="502"/>
    </location>
</feature>
<feature type="compositionally biased region" description="Polar residues" evidence="2">
    <location>
        <begin position="417"/>
        <end position="432"/>
    </location>
</feature>
<feature type="region of interest" description="Disordered" evidence="2">
    <location>
        <begin position="245"/>
        <end position="335"/>
    </location>
</feature>
<dbReference type="OrthoDB" id="3268221at2759"/>
<feature type="compositionally biased region" description="Polar residues" evidence="2">
    <location>
        <begin position="1"/>
        <end position="10"/>
    </location>
</feature>
<feature type="compositionally biased region" description="Basic and acidic residues" evidence="2">
    <location>
        <begin position="725"/>
        <end position="751"/>
    </location>
</feature>
<feature type="compositionally biased region" description="Polar residues" evidence="2">
    <location>
        <begin position="377"/>
        <end position="387"/>
    </location>
</feature>
<name>A0A0C3E035_9AGAM</name>
<keyword evidence="1" id="KW-0175">Coiled coil</keyword>
<feature type="compositionally biased region" description="Polar residues" evidence="2">
    <location>
        <begin position="313"/>
        <end position="323"/>
    </location>
</feature>
<feature type="compositionally biased region" description="Basic and acidic residues" evidence="2">
    <location>
        <begin position="930"/>
        <end position="943"/>
    </location>
</feature>
<evidence type="ECO:0000256" key="1">
    <source>
        <dbReference type="SAM" id="Coils"/>
    </source>
</evidence>
<feature type="compositionally biased region" description="Polar residues" evidence="2">
    <location>
        <begin position="858"/>
        <end position="872"/>
    </location>
</feature>
<feature type="compositionally biased region" description="Low complexity" evidence="2">
    <location>
        <begin position="529"/>
        <end position="542"/>
    </location>
</feature>
<keyword evidence="4" id="KW-1185">Reference proteome</keyword>
<evidence type="ECO:0000313" key="4">
    <source>
        <dbReference type="Proteomes" id="UP000053989"/>
    </source>
</evidence>
<feature type="compositionally biased region" description="Basic and acidic residues" evidence="2">
    <location>
        <begin position="445"/>
        <end position="465"/>
    </location>
</feature>